<keyword evidence="6 8" id="KW-0722">Serine protease inhibitor</keyword>
<reference evidence="11 12" key="1">
    <citation type="submission" date="2021-01" db="EMBL/GenBank/DDBJ databases">
        <title>Whole genome shotgun sequence of Actinoplanes humidus NBRC 14915.</title>
        <authorList>
            <person name="Komaki H."/>
            <person name="Tamura T."/>
        </authorList>
    </citation>
    <scope>NUCLEOTIDE SEQUENCE [LARGE SCALE GENOMIC DNA]</scope>
    <source>
        <strain evidence="11 12">NBRC 14915</strain>
    </source>
</reference>
<evidence type="ECO:0000313" key="11">
    <source>
        <dbReference type="EMBL" id="GIE17418.1"/>
    </source>
</evidence>
<sequence length="141" mass="14823">MGERVMIRTLGLSAVLVLATASPAIAHSAASSAQPVVSSARPKQSELEVSYLADAGYAAAVVLRCDPAGGPHPKKGKACKALAKAHGDPGKIKPTKAMCTMEYAPITAAVKGQWHGKKVDWSKTYGNRCEMERATSVLMLF</sequence>
<evidence type="ECO:0000256" key="2">
    <source>
        <dbReference type="ARBA" id="ARBA00010472"/>
    </source>
</evidence>
<comment type="similarity">
    <text evidence="2 8">Belongs to the protease inhibitor I16 (SSI) family.</text>
</comment>
<dbReference type="Gene3D" id="3.30.350.10">
    <property type="entry name" value="Subtilisin inhibitor-like"/>
    <property type="match status" value="1"/>
</dbReference>
<comment type="subunit">
    <text evidence="3">Homodimer.</text>
</comment>
<evidence type="ECO:0000256" key="1">
    <source>
        <dbReference type="ARBA" id="ARBA00004613"/>
    </source>
</evidence>
<gene>
    <name evidence="11" type="primary">sti1</name>
    <name evidence="11" type="ORF">Ahu01nite_005200</name>
</gene>
<keyword evidence="9" id="KW-0732">Signal</keyword>
<dbReference type="EMBL" id="BOMN01000010">
    <property type="protein sequence ID" value="GIE17418.1"/>
    <property type="molecule type" value="Genomic_DNA"/>
</dbReference>
<dbReference type="InterPro" id="IPR036819">
    <property type="entry name" value="Subtilisin_inhibitor-like_sf"/>
</dbReference>
<dbReference type="Proteomes" id="UP000603200">
    <property type="component" value="Unassembled WGS sequence"/>
</dbReference>
<feature type="chain" id="PRO_5045632474" evidence="9">
    <location>
        <begin position="27"/>
        <end position="141"/>
    </location>
</feature>
<evidence type="ECO:0000256" key="6">
    <source>
        <dbReference type="ARBA" id="ARBA00022900"/>
    </source>
</evidence>
<accession>A0ABQ3ZFR5</accession>
<evidence type="ECO:0000256" key="7">
    <source>
        <dbReference type="ARBA" id="ARBA00023157"/>
    </source>
</evidence>
<dbReference type="InterPro" id="IPR023549">
    <property type="entry name" value="Subtilisin_inhibitor"/>
</dbReference>
<dbReference type="InterPro" id="IPR000691">
    <property type="entry name" value="Prot_inh_I16_SSI"/>
</dbReference>
<evidence type="ECO:0000256" key="8">
    <source>
        <dbReference type="RuleBase" id="RU003471"/>
    </source>
</evidence>
<feature type="domain" description="Subtilisin inhibitor" evidence="10">
    <location>
        <begin position="58"/>
        <end position="127"/>
    </location>
</feature>
<feature type="signal peptide" evidence="9">
    <location>
        <begin position="1"/>
        <end position="26"/>
    </location>
</feature>
<comment type="caution">
    <text evidence="11">The sequence shown here is derived from an EMBL/GenBank/DDBJ whole genome shotgun (WGS) entry which is preliminary data.</text>
</comment>
<keyword evidence="4" id="KW-0964">Secreted</keyword>
<keyword evidence="5 8" id="KW-0646">Protease inhibitor</keyword>
<evidence type="ECO:0000256" key="4">
    <source>
        <dbReference type="ARBA" id="ARBA00022525"/>
    </source>
</evidence>
<evidence type="ECO:0000313" key="12">
    <source>
        <dbReference type="Proteomes" id="UP000603200"/>
    </source>
</evidence>
<name>A0ABQ3ZFR5_9ACTN</name>
<organism evidence="11 12">
    <name type="scientific">Winogradskya humida</name>
    <dbReference type="NCBI Taxonomy" id="113566"/>
    <lineage>
        <taxon>Bacteria</taxon>
        <taxon>Bacillati</taxon>
        <taxon>Actinomycetota</taxon>
        <taxon>Actinomycetes</taxon>
        <taxon>Micromonosporales</taxon>
        <taxon>Micromonosporaceae</taxon>
        <taxon>Winogradskya</taxon>
    </lineage>
</organism>
<evidence type="ECO:0000256" key="5">
    <source>
        <dbReference type="ARBA" id="ARBA00022690"/>
    </source>
</evidence>
<keyword evidence="12" id="KW-1185">Reference proteome</keyword>
<evidence type="ECO:0000256" key="3">
    <source>
        <dbReference type="ARBA" id="ARBA00011738"/>
    </source>
</evidence>
<dbReference type="PRINTS" id="PR00294">
    <property type="entry name" value="SSBTLNINHBTR"/>
</dbReference>
<evidence type="ECO:0000259" key="10">
    <source>
        <dbReference type="Pfam" id="PF00720"/>
    </source>
</evidence>
<proteinExistence type="inferred from homology"/>
<evidence type="ECO:0000256" key="9">
    <source>
        <dbReference type="SAM" id="SignalP"/>
    </source>
</evidence>
<keyword evidence="7" id="KW-1015">Disulfide bond</keyword>
<protein>
    <submittedName>
        <fullName evidence="11">Subtilase-type protease inhibitor</fullName>
    </submittedName>
</protein>
<dbReference type="Pfam" id="PF00720">
    <property type="entry name" value="SSI"/>
    <property type="match status" value="1"/>
</dbReference>
<comment type="subcellular location">
    <subcellularLocation>
        <location evidence="1">Secreted</location>
    </subcellularLocation>
</comment>
<dbReference type="SUPFAM" id="SSF55399">
    <property type="entry name" value="Subtilisin inhibitor"/>
    <property type="match status" value="1"/>
</dbReference>
<dbReference type="GO" id="GO:0030414">
    <property type="term" value="F:peptidase inhibitor activity"/>
    <property type="evidence" value="ECO:0007669"/>
    <property type="project" value="UniProtKB-KW"/>
</dbReference>